<feature type="chain" id="PRO_5028461853" evidence="1">
    <location>
        <begin position="20"/>
        <end position="116"/>
    </location>
</feature>
<reference evidence="2" key="1">
    <citation type="submission" date="2025-05" db="UniProtKB">
        <authorList>
            <consortium name="RefSeq"/>
        </authorList>
    </citation>
    <scope>NUCLEOTIDE SEQUENCE [LARGE SCALE GENOMIC DNA]</scope>
    <source>
        <strain evidence="2">14028-0561.14</strain>
    </source>
</reference>
<dbReference type="OrthoDB" id="8192785at2759"/>
<dbReference type="RefSeq" id="XP_017031353.1">
    <property type="nucleotide sequence ID" value="XM_017175864.3"/>
</dbReference>
<sequence length="116" mass="13005">MRSLLILSVVLAVILGGHAYSSSWGRRTNSDYLLSRQTEIRNPIKNNYWNVNVEFPRAGTVNYYNISAIFVYDNFKNSSGAAPSLWSGGPGYRFATINLRGQVSRGINSTIEIWGR</sequence>
<evidence type="ECO:0000256" key="1">
    <source>
        <dbReference type="SAM" id="SignalP"/>
    </source>
</evidence>
<dbReference type="InterPro" id="IPR031734">
    <property type="entry name" value="MBF2"/>
</dbReference>
<keyword evidence="1" id="KW-0732">Signal</keyword>
<dbReference type="Pfam" id="PF15868">
    <property type="entry name" value="MBF2"/>
    <property type="match status" value="1"/>
</dbReference>
<evidence type="ECO:0000313" key="2">
    <source>
        <dbReference type="Proteomes" id="UP001652661"/>
    </source>
</evidence>
<feature type="signal peptide" evidence="1">
    <location>
        <begin position="1"/>
        <end position="19"/>
    </location>
</feature>
<reference evidence="3" key="2">
    <citation type="submission" date="2025-08" db="UniProtKB">
        <authorList>
            <consortium name="RefSeq"/>
        </authorList>
    </citation>
    <scope>IDENTIFICATION</scope>
    <source>
        <strain evidence="3">14028-0561.14</strain>
        <tissue evidence="3">Whole fly</tissue>
    </source>
</reference>
<dbReference type="Proteomes" id="UP001652661">
    <property type="component" value="Chromosome 2L"/>
</dbReference>
<accession>A0A6P4J9U1</accession>
<name>A0A6P4J9U1_DROKI</name>
<dbReference type="AlphaFoldDB" id="A0A6P4J9U1"/>
<gene>
    <name evidence="3" type="primary">LOC108080952</name>
</gene>
<dbReference type="PANTHER" id="PTHR37685:SF1">
    <property type="entry name" value="GEO11136P1-RELATED"/>
    <property type="match status" value="1"/>
</dbReference>
<keyword evidence="2" id="KW-1185">Reference proteome</keyword>
<proteinExistence type="predicted"/>
<evidence type="ECO:0000313" key="3">
    <source>
        <dbReference type="RefSeq" id="XP_017031353.1"/>
    </source>
</evidence>
<dbReference type="GeneID" id="108080952"/>
<organism evidence="2 3">
    <name type="scientific">Drosophila kikkawai</name>
    <name type="common">Fruit fly</name>
    <dbReference type="NCBI Taxonomy" id="30033"/>
    <lineage>
        <taxon>Eukaryota</taxon>
        <taxon>Metazoa</taxon>
        <taxon>Ecdysozoa</taxon>
        <taxon>Arthropoda</taxon>
        <taxon>Hexapoda</taxon>
        <taxon>Insecta</taxon>
        <taxon>Pterygota</taxon>
        <taxon>Neoptera</taxon>
        <taxon>Endopterygota</taxon>
        <taxon>Diptera</taxon>
        <taxon>Brachycera</taxon>
        <taxon>Muscomorpha</taxon>
        <taxon>Ephydroidea</taxon>
        <taxon>Drosophilidae</taxon>
        <taxon>Drosophila</taxon>
        <taxon>Sophophora</taxon>
    </lineage>
</organism>
<protein>
    <submittedName>
        <fullName evidence="3">Probable salivary secreted peptide</fullName>
    </submittedName>
</protein>
<dbReference type="PANTHER" id="PTHR37685">
    <property type="entry name" value="GEO11136P1-RELATED"/>
    <property type="match status" value="1"/>
</dbReference>